<accession>A0A1H7WJI8</accession>
<evidence type="ECO:0000313" key="2">
    <source>
        <dbReference type="Proteomes" id="UP000199664"/>
    </source>
</evidence>
<protein>
    <submittedName>
        <fullName evidence="1">Uncharacterized protein</fullName>
    </submittedName>
</protein>
<reference evidence="2" key="1">
    <citation type="submission" date="2016-10" db="EMBL/GenBank/DDBJ databases">
        <authorList>
            <person name="Varghese N."/>
            <person name="Submissions S."/>
        </authorList>
    </citation>
    <scope>NUCLEOTIDE SEQUENCE [LARGE SCALE GENOMIC DNA]</scope>
    <source>
        <strain evidence="2">LMG 26383,CCUG 61248,R- 45681</strain>
    </source>
</reference>
<organism evidence="1 2">
    <name type="scientific">Bosea lupini</name>
    <dbReference type="NCBI Taxonomy" id="1036779"/>
    <lineage>
        <taxon>Bacteria</taxon>
        <taxon>Pseudomonadati</taxon>
        <taxon>Pseudomonadota</taxon>
        <taxon>Alphaproteobacteria</taxon>
        <taxon>Hyphomicrobiales</taxon>
        <taxon>Boseaceae</taxon>
        <taxon>Bosea</taxon>
    </lineage>
</organism>
<evidence type="ECO:0000313" key="1">
    <source>
        <dbReference type="EMBL" id="SEM21067.1"/>
    </source>
</evidence>
<dbReference type="EMBL" id="FOAN01000008">
    <property type="protein sequence ID" value="SEM21067.1"/>
    <property type="molecule type" value="Genomic_DNA"/>
</dbReference>
<dbReference type="AlphaFoldDB" id="A0A1H7WJI8"/>
<dbReference type="RefSeq" id="WP_091840032.1">
    <property type="nucleotide sequence ID" value="NZ_FOAN01000008.1"/>
</dbReference>
<dbReference type="Proteomes" id="UP000199664">
    <property type="component" value="Unassembled WGS sequence"/>
</dbReference>
<proteinExistence type="predicted"/>
<name>A0A1H7WJI8_9HYPH</name>
<sequence length="108" mass="11732">MTSRDYPVTPDGRYFLVGGRLWRATNPAIAGPERDALVGALMDARRAVKKAKHGNGDLAQARAAVNAAKIALGERGPVWWADSAPDYNRHLAKNTPYAAWAIAVRGHR</sequence>
<gene>
    <name evidence="1" type="ORF">SAMN04515666_108181</name>
</gene>
<keyword evidence="2" id="KW-1185">Reference proteome</keyword>
<dbReference type="STRING" id="1036779.SAMN04515666_108181"/>
<dbReference type="OrthoDB" id="34459at2"/>